<evidence type="ECO:0000256" key="2">
    <source>
        <dbReference type="ARBA" id="ARBA00022980"/>
    </source>
</evidence>
<keyword evidence="4" id="KW-0694">RNA-binding</keyword>
<comment type="subunit">
    <text evidence="4">Part of the 50S ribosomal subunit.</text>
</comment>
<feature type="compositionally biased region" description="Gly residues" evidence="6">
    <location>
        <begin position="22"/>
        <end position="36"/>
    </location>
</feature>
<evidence type="ECO:0000313" key="9">
    <source>
        <dbReference type="Proteomes" id="UP000017148"/>
    </source>
</evidence>
<dbReference type="InterPro" id="IPR021131">
    <property type="entry name" value="Ribosomal_uL15/eL18"/>
</dbReference>
<protein>
    <recommendedName>
        <fullName evidence="4">Large ribosomal subunit protein uL15</fullName>
    </recommendedName>
</protein>
<gene>
    <name evidence="4" type="primary">rplO</name>
    <name evidence="8" type="ORF">CALK_1796</name>
</gene>
<name>U7D8A2_9BACT</name>
<dbReference type="PANTHER" id="PTHR12934">
    <property type="entry name" value="50S RIBOSOMAL PROTEIN L15"/>
    <property type="match status" value="1"/>
</dbReference>
<evidence type="ECO:0000256" key="4">
    <source>
        <dbReference type="HAMAP-Rule" id="MF_01341"/>
    </source>
</evidence>
<evidence type="ECO:0000256" key="6">
    <source>
        <dbReference type="SAM" id="MobiDB-lite"/>
    </source>
</evidence>
<dbReference type="RefSeq" id="WP_022637230.1">
    <property type="nucleotide sequence ID" value="NZ_ASJR01000015.1"/>
</dbReference>
<feature type="region of interest" description="Disordered" evidence="6">
    <location>
        <begin position="13"/>
        <end position="49"/>
    </location>
</feature>
<keyword evidence="4" id="KW-0699">rRNA-binding</keyword>
<dbReference type="STRING" id="1313304.CALK_1796"/>
<dbReference type="AlphaFoldDB" id="U7D8A2"/>
<dbReference type="HAMAP" id="MF_01341">
    <property type="entry name" value="Ribosomal_uL15"/>
    <property type="match status" value="1"/>
</dbReference>
<dbReference type="Proteomes" id="UP000017148">
    <property type="component" value="Unassembled WGS sequence"/>
</dbReference>
<comment type="caution">
    <text evidence="8">The sequence shown here is derived from an EMBL/GenBank/DDBJ whole genome shotgun (WGS) entry which is preliminary data.</text>
</comment>
<dbReference type="InterPro" id="IPR036227">
    <property type="entry name" value="Ribosomal_uL15/eL18_sf"/>
</dbReference>
<proteinExistence type="inferred from homology"/>
<keyword evidence="2 4" id="KW-0689">Ribosomal protein</keyword>
<dbReference type="GO" id="GO:0022625">
    <property type="term" value="C:cytosolic large ribosomal subunit"/>
    <property type="evidence" value="ECO:0007669"/>
    <property type="project" value="TreeGrafter"/>
</dbReference>
<evidence type="ECO:0000256" key="3">
    <source>
        <dbReference type="ARBA" id="ARBA00023274"/>
    </source>
</evidence>
<dbReference type="eggNOG" id="COG0200">
    <property type="taxonomic scope" value="Bacteria"/>
</dbReference>
<evidence type="ECO:0000256" key="5">
    <source>
        <dbReference type="RuleBase" id="RU003888"/>
    </source>
</evidence>
<dbReference type="Pfam" id="PF00828">
    <property type="entry name" value="Ribosomal_L27A"/>
    <property type="match status" value="1"/>
</dbReference>
<dbReference type="PATRIC" id="fig|1313304.3.peg.1712"/>
<keyword evidence="9" id="KW-1185">Reference proteome</keyword>
<organism evidence="8 9">
    <name type="scientific">Chitinivibrio alkaliphilus ACht1</name>
    <dbReference type="NCBI Taxonomy" id="1313304"/>
    <lineage>
        <taxon>Bacteria</taxon>
        <taxon>Pseudomonadati</taxon>
        <taxon>Fibrobacterota</taxon>
        <taxon>Chitinivibrionia</taxon>
        <taxon>Chitinivibrionales</taxon>
        <taxon>Chitinivibrionaceae</taxon>
        <taxon>Chitinivibrio</taxon>
    </lineage>
</organism>
<dbReference type="Gene3D" id="3.100.10.10">
    <property type="match status" value="1"/>
</dbReference>
<dbReference type="OrthoDB" id="9810293at2"/>
<comment type="similarity">
    <text evidence="1 4 5">Belongs to the universal ribosomal protein uL15 family.</text>
</comment>
<evidence type="ECO:0000256" key="1">
    <source>
        <dbReference type="ARBA" id="ARBA00007320"/>
    </source>
</evidence>
<dbReference type="GO" id="GO:0003735">
    <property type="term" value="F:structural constituent of ribosome"/>
    <property type="evidence" value="ECO:0007669"/>
    <property type="project" value="InterPro"/>
</dbReference>
<reference evidence="8 9" key="1">
    <citation type="journal article" date="2013" name="Environ. Microbiol.">
        <title>Genome analysis of Chitinivibrio alkaliphilus gen. nov., sp. nov., a novel extremely haloalkaliphilic anaerobic chitinolytic bacterium from the candidate phylum Termite Group 3.</title>
        <authorList>
            <person name="Sorokin D.Y."/>
            <person name="Gumerov V.M."/>
            <person name="Rakitin A.L."/>
            <person name="Beletsky A.V."/>
            <person name="Damste J.S."/>
            <person name="Muyzer G."/>
            <person name="Mardanov A.V."/>
            <person name="Ravin N.V."/>
        </authorList>
    </citation>
    <scope>NUCLEOTIDE SEQUENCE [LARGE SCALE GENOMIC DNA]</scope>
    <source>
        <strain evidence="8 9">ACht1</strain>
    </source>
</reference>
<sequence length="153" mass="16347">MLKLNELHPVDGAVKKKKRVGRGNGSGLGKTAGRGHNGARSRSGYTQKPYFEGGQLPIIKRLPKRGFTSPFKKSYQVVNLTDIERVATATGLTEFTLESMVGCGLVKNEKKLVKILGEGTLSTSVTVLADAFSKSAQEKISKAGGKAEVVDRA</sequence>
<keyword evidence="3 4" id="KW-0687">Ribonucleoprotein</keyword>
<dbReference type="PROSITE" id="PS00475">
    <property type="entry name" value="RIBOSOMAL_L15"/>
    <property type="match status" value="1"/>
</dbReference>
<dbReference type="GO" id="GO:0019843">
    <property type="term" value="F:rRNA binding"/>
    <property type="evidence" value="ECO:0007669"/>
    <property type="project" value="UniProtKB-UniRule"/>
</dbReference>
<dbReference type="PANTHER" id="PTHR12934:SF11">
    <property type="entry name" value="LARGE RIBOSOMAL SUBUNIT PROTEIN UL15M"/>
    <property type="match status" value="1"/>
</dbReference>
<dbReference type="EMBL" id="ASJR01000015">
    <property type="protein sequence ID" value="ERP31307.1"/>
    <property type="molecule type" value="Genomic_DNA"/>
</dbReference>
<accession>U7D8A2</accession>
<dbReference type="InterPro" id="IPR030878">
    <property type="entry name" value="Ribosomal_uL15"/>
</dbReference>
<comment type="function">
    <text evidence="4">Binds to the 23S rRNA.</text>
</comment>
<feature type="domain" description="Large ribosomal subunit protein uL15/eL18" evidence="7">
    <location>
        <begin position="77"/>
        <end position="148"/>
    </location>
</feature>
<evidence type="ECO:0000313" key="8">
    <source>
        <dbReference type="EMBL" id="ERP31307.1"/>
    </source>
</evidence>
<dbReference type="GO" id="GO:0006412">
    <property type="term" value="P:translation"/>
    <property type="evidence" value="ECO:0007669"/>
    <property type="project" value="UniProtKB-UniRule"/>
</dbReference>
<dbReference type="NCBIfam" id="TIGR01071">
    <property type="entry name" value="rplO_bact"/>
    <property type="match status" value="1"/>
</dbReference>
<dbReference type="InterPro" id="IPR001196">
    <property type="entry name" value="Ribosomal_uL15_CS"/>
</dbReference>
<dbReference type="InterPro" id="IPR005749">
    <property type="entry name" value="Ribosomal_uL15_bac-type"/>
</dbReference>
<evidence type="ECO:0000259" key="7">
    <source>
        <dbReference type="Pfam" id="PF00828"/>
    </source>
</evidence>
<dbReference type="SUPFAM" id="SSF52080">
    <property type="entry name" value="Ribosomal proteins L15p and L18e"/>
    <property type="match status" value="1"/>
</dbReference>